<evidence type="ECO:0000313" key="3">
    <source>
        <dbReference type="WBParaSite" id="jg22511"/>
    </source>
</evidence>
<dbReference type="WBParaSite" id="jg22511">
    <property type="protein sequence ID" value="jg22511"/>
    <property type="gene ID" value="jg22511"/>
</dbReference>
<feature type="region of interest" description="Disordered" evidence="1">
    <location>
        <begin position="138"/>
        <end position="180"/>
    </location>
</feature>
<evidence type="ECO:0000313" key="2">
    <source>
        <dbReference type="Proteomes" id="UP000887574"/>
    </source>
</evidence>
<feature type="compositionally biased region" description="Low complexity" evidence="1">
    <location>
        <begin position="145"/>
        <end position="157"/>
    </location>
</feature>
<reference evidence="3" key="1">
    <citation type="submission" date="2022-11" db="UniProtKB">
        <authorList>
            <consortium name="WormBaseParasite"/>
        </authorList>
    </citation>
    <scope>IDENTIFICATION</scope>
</reference>
<protein>
    <submittedName>
        <fullName evidence="3">Uncharacterized protein</fullName>
    </submittedName>
</protein>
<feature type="region of interest" description="Disordered" evidence="1">
    <location>
        <begin position="46"/>
        <end position="89"/>
    </location>
</feature>
<dbReference type="Proteomes" id="UP000887574">
    <property type="component" value="Unplaced"/>
</dbReference>
<dbReference type="AlphaFoldDB" id="A0A915DQA7"/>
<keyword evidence="2" id="KW-1185">Reference proteome</keyword>
<evidence type="ECO:0000256" key="1">
    <source>
        <dbReference type="SAM" id="MobiDB-lite"/>
    </source>
</evidence>
<name>A0A915DQA7_9BILA</name>
<proteinExistence type="predicted"/>
<sequence length="195" mass="22006">MGENGKIKPTRVCNSHCQSAERNFTYSRSLHKIKLFDGIQLMEERRSSGHATDGSHHRGSHLPAKLTEARQPRSVATSPTPKRTDLVSSPSLGYRVTSAAGRRPLRMAQTQHPHQYSYHSSALQHLRRNEILLPAATSNHNGFASRGQQSPRRSSSPKQTVKHIHWEDKPLSRRSSLNSTATLAPLDRRREKWPI</sequence>
<accession>A0A915DQA7</accession>
<organism evidence="2 3">
    <name type="scientific">Ditylenchus dipsaci</name>
    <dbReference type="NCBI Taxonomy" id="166011"/>
    <lineage>
        <taxon>Eukaryota</taxon>
        <taxon>Metazoa</taxon>
        <taxon>Ecdysozoa</taxon>
        <taxon>Nematoda</taxon>
        <taxon>Chromadorea</taxon>
        <taxon>Rhabditida</taxon>
        <taxon>Tylenchina</taxon>
        <taxon>Tylenchomorpha</taxon>
        <taxon>Sphaerularioidea</taxon>
        <taxon>Anguinidae</taxon>
        <taxon>Anguininae</taxon>
        <taxon>Ditylenchus</taxon>
    </lineage>
</organism>
<feature type="compositionally biased region" description="Polar residues" evidence="1">
    <location>
        <begin position="74"/>
        <end position="89"/>
    </location>
</feature>